<keyword evidence="3 4" id="KW-0694">RNA-binding</keyword>
<dbReference type="GO" id="GO:0052929">
    <property type="term" value="F:ATP:3'-cytidine-cytidine-tRNA adenylyltransferase activity"/>
    <property type="evidence" value="ECO:0007669"/>
    <property type="project" value="TreeGrafter"/>
</dbReference>
<organism evidence="7">
    <name type="scientific">Phaeodactylum tricornutum</name>
    <name type="common">Diatom</name>
    <dbReference type="NCBI Taxonomy" id="2850"/>
    <lineage>
        <taxon>Eukaryota</taxon>
        <taxon>Sar</taxon>
        <taxon>Stramenopiles</taxon>
        <taxon>Ochrophyta</taxon>
        <taxon>Bacillariophyta</taxon>
        <taxon>Bacillariophyceae</taxon>
        <taxon>Bacillariophycidae</taxon>
        <taxon>Naviculales</taxon>
        <taxon>Phaeodactylaceae</taxon>
        <taxon>Phaeodactylum</taxon>
    </lineage>
</organism>
<dbReference type="PANTHER" id="PTHR13734">
    <property type="entry name" value="TRNA-NUCLEOTIDYLTRANSFERASE"/>
    <property type="match status" value="1"/>
</dbReference>
<gene>
    <name evidence="7" type="ORF">PTTT1_LOCUS23764</name>
</gene>
<dbReference type="SUPFAM" id="SSF81301">
    <property type="entry name" value="Nucleotidyltransferase"/>
    <property type="match status" value="1"/>
</dbReference>
<evidence type="ECO:0000256" key="4">
    <source>
        <dbReference type="RuleBase" id="RU003953"/>
    </source>
</evidence>
<protein>
    <recommendedName>
        <fullName evidence="6">Poly A polymerase head domain-containing protein</fullName>
    </recommendedName>
</protein>
<dbReference type="SUPFAM" id="SSF81891">
    <property type="entry name" value="Poly A polymerase C-terminal region-like"/>
    <property type="match status" value="1"/>
</dbReference>
<dbReference type="InterPro" id="IPR002646">
    <property type="entry name" value="PolA_pol_head_dom"/>
</dbReference>
<evidence type="ECO:0000256" key="5">
    <source>
        <dbReference type="SAM" id="MobiDB-lite"/>
    </source>
</evidence>
<comment type="similarity">
    <text evidence="1 4">Belongs to the tRNA nucleotidyltransferase/poly(A) polymerase family.</text>
</comment>
<reference evidence="7" key="1">
    <citation type="submission" date="2022-02" db="EMBL/GenBank/DDBJ databases">
        <authorList>
            <person name="Giguere J D."/>
        </authorList>
    </citation>
    <scope>NUCLEOTIDE SEQUENCE</scope>
    <source>
        <strain evidence="7">CCAP 1055/1</strain>
    </source>
</reference>
<evidence type="ECO:0000256" key="2">
    <source>
        <dbReference type="ARBA" id="ARBA00022679"/>
    </source>
</evidence>
<sequence>MLSDSETSVTSQSLTTEQASIPTTIVTLANGSKTRALLSRKAVQISLDSDEEKLFQTLVATADLYVRGKLQIPEDHCGSTTSVTPLEIRVAGGWVRDKLLGLETHDVDVAVDSLTGVQFAKLVQGYLQQNSTEQSAGRIGVIAANPSQSKHLETATMKIGRIEVDFCNLRAEELYEDHSRIPIVRFGSPLEDAKRRDFTVNALFFNLHTRLVEDWTKSGIPDLISRRIVTPLEPVRTFLDDPLRVIRAIRFAVRYDFELDPALEAACMCTEIHQALHVKVSRERVGKELEGMLSGRGANPIMAMDLIARLKLAGSVFCLPKVGEDNVSFIKGHILGNAYTGQHDSNDIRKLRELGWEESRALLQLAPFVVASHIRTASKQAAKSGYDKRLLPLGVFMLPFRTLLYGERQKLDKELLAIHYVFREGIKFKNKDIQAMVTLYENVDNMISLLTGAADGFEGGNVVSFSRVDVGMQLRATKELWVTCLLMATIVKLRQQKRRDDGFNLRKVDWVCLSDTIYGTIIKLNLDECWKMRPLLDGKAVIQSLDLPRGPTVGLYLDEQVKWMLLNPSGSRDECEAHLKSVKRRLDCHSFEQNAGHLGISDGKMPSSPNQVRDRSKHFSKKLHIEHMDTT</sequence>
<feature type="domain" description="Poly A polymerase head" evidence="6">
    <location>
        <begin position="89"/>
        <end position="228"/>
    </location>
</feature>
<dbReference type="Gene3D" id="1.10.3090.10">
    <property type="entry name" value="cca-adding enzyme, domain 2"/>
    <property type="match status" value="1"/>
</dbReference>
<dbReference type="GO" id="GO:0003723">
    <property type="term" value="F:RNA binding"/>
    <property type="evidence" value="ECO:0007669"/>
    <property type="project" value="UniProtKB-KW"/>
</dbReference>
<name>A0A8J9X524_PHATR</name>
<dbReference type="CDD" id="cd05398">
    <property type="entry name" value="NT_ClassII-CCAase"/>
    <property type="match status" value="1"/>
</dbReference>
<dbReference type="Proteomes" id="UP000836788">
    <property type="component" value="Chromosome 19"/>
</dbReference>
<dbReference type="InterPro" id="IPR043519">
    <property type="entry name" value="NT_sf"/>
</dbReference>
<evidence type="ECO:0000313" key="7">
    <source>
        <dbReference type="EMBL" id="CAG9283730.1"/>
    </source>
</evidence>
<evidence type="ECO:0000256" key="3">
    <source>
        <dbReference type="ARBA" id="ARBA00022884"/>
    </source>
</evidence>
<feature type="region of interest" description="Disordered" evidence="5">
    <location>
        <begin position="597"/>
        <end position="631"/>
    </location>
</feature>
<dbReference type="PANTHER" id="PTHR13734:SF5">
    <property type="entry name" value="CCA TRNA NUCLEOTIDYLTRANSFERASE, MITOCHONDRIAL"/>
    <property type="match status" value="1"/>
</dbReference>
<keyword evidence="2 4" id="KW-0808">Transferase</keyword>
<proteinExistence type="inferred from homology"/>
<accession>A0A8J9X524</accession>
<evidence type="ECO:0000256" key="1">
    <source>
        <dbReference type="ARBA" id="ARBA00007265"/>
    </source>
</evidence>
<dbReference type="GO" id="GO:0001680">
    <property type="term" value="P:tRNA 3'-terminal CCA addition"/>
    <property type="evidence" value="ECO:0007669"/>
    <property type="project" value="UniProtKB-ARBA"/>
</dbReference>
<dbReference type="GO" id="GO:0052927">
    <property type="term" value="F:CC tRNA cytidylyltransferase activity"/>
    <property type="evidence" value="ECO:0007669"/>
    <property type="project" value="TreeGrafter"/>
</dbReference>
<evidence type="ECO:0000259" key="6">
    <source>
        <dbReference type="Pfam" id="PF01743"/>
    </source>
</evidence>
<dbReference type="EMBL" id="OU594960">
    <property type="protein sequence ID" value="CAG9283730.1"/>
    <property type="molecule type" value="Genomic_DNA"/>
</dbReference>
<dbReference type="Pfam" id="PF01743">
    <property type="entry name" value="PolyA_pol"/>
    <property type="match status" value="1"/>
</dbReference>
<dbReference type="AlphaFoldDB" id="A0A8J9X524"/>
<dbReference type="Gene3D" id="3.30.460.10">
    <property type="entry name" value="Beta Polymerase, domain 2"/>
    <property type="match status" value="1"/>
</dbReference>
<dbReference type="OMA" id="ASRFNCT"/>